<protein>
    <submittedName>
        <fullName evidence="2">Uncharacterized protein</fullName>
    </submittedName>
</protein>
<evidence type="ECO:0000313" key="3">
    <source>
        <dbReference type="Proteomes" id="UP000467841"/>
    </source>
</evidence>
<accession>A0A6D2ITY3</accession>
<dbReference type="Proteomes" id="UP000467841">
    <property type="component" value="Unassembled WGS sequence"/>
</dbReference>
<gene>
    <name evidence="2" type="ORF">MERR_LOCUS18344</name>
</gene>
<keyword evidence="1" id="KW-0472">Membrane</keyword>
<keyword evidence="3" id="KW-1185">Reference proteome</keyword>
<evidence type="ECO:0000313" key="2">
    <source>
        <dbReference type="EMBL" id="CAA7031109.1"/>
    </source>
</evidence>
<keyword evidence="1" id="KW-0812">Transmembrane</keyword>
<reference evidence="2" key="1">
    <citation type="submission" date="2020-01" db="EMBL/GenBank/DDBJ databases">
        <authorList>
            <person name="Mishra B."/>
        </authorList>
    </citation>
    <scope>NUCLEOTIDE SEQUENCE [LARGE SCALE GENOMIC DNA]</scope>
</reference>
<organism evidence="2 3">
    <name type="scientific">Microthlaspi erraticum</name>
    <dbReference type="NCBI Taxonomy" id="1685480"/>
    <lineage>
        <taxon>Eukaryota</taxon>
        <taxon>Viridiplantae</taxon>
        <taxon>Streptophyta</taxon>
        <taxon>Embryophyta</taxon>
        <taxon>Tracheophyta</taxon>
        <taxon>Spermatophyta</taxon>
        <taxon>Magnoliopsida</taxon>
        <taxon>eudicotyledons</taxon>
        <taxon>Gunneridae</taxon>
        <taxon>Pentapetalae</taxon>
        <taxon>rosids</taxon>
        <taxon>malvids</taxon>
        <taxon>Brassicales</taxon>
        <taxon>Brassicaceae</taxon>
        <taxon>Coluteocarpeae</taxon>
        <taxon>Microthlaspi</taxon>
    </lineage>
</organism>
<keyword evidence="1" id="KW-1133">Transmembrane helix</keyword>
<sequence>MNDEERGRNFGIRTVISVMPCLVHAIIYPYLRAYEKSPSKPFSGAFAHAAVAYAFLQLLNAFARARNPRSMLFDVISVPCNFAVILIAFAAIFSN</sequence>
<dbReference type="AlphaFoldDB" id="A0A6D2ITY3"/>
<comment type="caution">
    <text evidence="2">The sequence shown here is derived from an EMBL/GenBank/DDBJ whole genome shotgun (WGS) entry which is preliminary data.</text>
</comment>
<feature type="transmembrane region" description="Helical" evidence="1">
    <location>
        <begin position="12"/>
        <end position="30"/>
    </location>
</feature>
<feature type="transmembrane region" description="Helical" evidence="1">
    <location>
        <begin position="71"/>
        <end position="93"/>
    </location>
</feature>
<feature type="transmembrane region" description="Helical" evidence="1">
    <location>
        <begin position="42"/>
        <end position="59"/>
    </location>
</feature>
<proteinExistence type="predicted"/>
<name>A0A6D2ITY3_9BRAS</name>
<evidence type="ECO:0000256" key="1">
    <source>
        <dbReference type="SAM" id="Phobius"/>
    </source>
</evidence>
<dbReference type="EMBL" id="CACVBM020001102">
    <property type="protein sequence ID" value="CAA7031109.1"/>
    <property type="molecule type" value="Genomic_DNA"/>
</dbReference>